<dbReference type="EMBL" id="MARB01000003">
    <property type="protein sequence ID" value="ODJ89163.1"/>
    <property type="molecule type" value="Genomic_DNA"/>
</dbReference>
<evidence type="ECO:0000313" key="1">
    <source>
        <dbReference type="EMBL" id="ODJ89163.1"/>
    </source>
</evidence>
<organism evidence="1 2">
    <name type="scientific">Candidatus Thiodiazotropha endolucinida</name>
    <dbReference type="NCBI Taxonomy" id="1655433"/>
    <lineage>
        <taxon>Bacteria</taxon>
        <taxon>Pseudomonadati</taxon>
        <taxon>Pseudomonadota</taxon>
        <taxon>Gammaproteobacteria</taxon>
        <taxon>Chromatiales</taxon>
        <taxon>Sedimenticolaceae</taxon>
        <taxon>Candidatus Thiodiazotropha</taxon>
    </lineage>
</organism>
<name>A0A7Z0VNV9_9GAMM</name>
<dbReference type="OrthoDB" id="3253436at2"/>
<reference evidence="1 2" key="1">
    <citation type="submission" date="2016-06" db="EMBL/GenBank/DDBJ databases">
        <title>Genome sequence of endosymbiont of Candidatus Endolucinida thiodiazotropha.</title>
        <authorList>
            <person name="Poehlein A."/>
            <person name="Koenig S."/>
            <person name="Heiden S.E."/>
            <person name="Thuermer A."/>
            <person name="Voget S."/>
            <person name="Daniel R."/>
            <person name="Markert S."/>
            <person name="Gros O."/>
            <person name="Schweder T."/>
        </authorList>
    </citation>
    <scope>NUCLEOTIDE SEQUENCE [LARGE SCALE GENOMIC DNA]</scope>
    <source>
        <strain evidence="1 2">COS</strain>
    </source>
</reference>
<sequence>MRLWSLHPQYLDSKGLVALWREALLAQKVLQGNTVGYVNHPQLTRFKESRNPLGAVATYLRQIAGEAEKRGYKFDKSKILNKSMRTQLYVTEGQINYEFKHLLKKLKERDPVAYAAVRKTSTIKPHPLFELRKGDVEEWEVTQ</sequence>
<gene>
    <name evidence="1" type="ORF">CODIS_07770</name>
</gene>
<dbReference type="Pfam" id="PF03013">
    <property type="entry name" value="Pyr_excise"/>
    <property type="match status" value="1"/>
</dbReference>
<dbReference type="RefSeq" id="WP_069121381.1">
    <property type="nucleotide sequence ID" value="NZ_MARB01000003.1"/>
</dbReference>
<evidence type="ECO:0008006" key="3">
    <source>
        <dbReference type="Google" id="ProtNLM"/>
    </source>
</evidence>
<comment type="caution">
    <text evidence="1">The sequence shown here is derived from an EMBL/GenBank/DDBJ whole genome shotgun (WGS) entry which is preliminary data.</text>
</comment>
<dbReference type="Proteomes" id="UP000094769">
    <property type="component" value="Unassembled WGS sequence"/>
</dbReference>
<proteinExistence type="predicted"/>
<accession>A0A7Z0VNV9</accession>
<keyword evidence="2" id="KW-1185">Reference proteome</keyword>
<evidence type="ECO:0000313" key="2">
    <source>
        <dbReference type="Proteomes" id="UP000094769"/>
    </source>
</evidence>
<protein>
    <recommendedName>
        <fullName evidence="3">DNA lyase</fullName>
    </recommendedName>
</protein>
<dbReference type="AlphaFoldDB" id="A0A7Z0VNV9"/>
<dbReference type="InterPro" id="IPR004260">
    <property type="entry name" value="Pyr-dimer_DNA_glycosylase"/>
</dbReference>